<dbReference type="GO" id="GO:0051603">
    <property type="term" value="P:proteolysis involved in protein catabolic process"/>
    <property type="evidence" value="ECO:0007669"/>
    <property type="project" value="InterPro"/>
</dbReference>
<evidence type="ECO:0000313" key="5">
    <source>
        <dbReference type="Proteomes" id="UP000233080"/>
    </source>
</evidence>
<dbReference type="InterPro" id="IPR016050">
    <property type="entry name" value="Proteasome_bsu_CS"/>
</dbReference>
<evidence type="ECO:0000256" key="2">
    <source>
        <dbReference type="ARBA" id="ARBA00022942"/>
    </source>
</evidence>
<dbReference type="GO" id="GO:0005839">
    <property type="term" value="C:proteasome core complex"/>
    <property type="evidence" value="ECO:0007669"/>
    <property type="project" value="InterPro"/>
</dbReference>
<dbReference type="InterPro" id="IPR023333">
    <property type="entry name" value="Proteasome_suB-type"/>
</dbReference>
<dbReference type="GO" id="GO:0005737">
    <property type="term" value="C:cytoplasm"/>
    <property type="evidence" value="ECO:0007669"/>
    <property type="project" value="UniProtKB-SubCell"/>
</dbReference>
<evidence type="ECO:0000256" key="1">
    <source>
        <dbReference type="ARBA" id="ARBA00022490"/>
    </source>
</evidence>
<comment type="subcellular location">
    <subcellularLocation>
        <location evidence="3">Cytoplasm</location>
    </subcellularLocation>
    <subcellularLocation>
        <location evidence="3">Nucleus</location>
    </subcellularLocation>
</comment>
<keyword evidence="5" id="KW-1185">Reference proteome</keyword>
<comment type="function">
    <text evidence="3">Component of the proteasome, a multicatalytic proteinase complex which is characterized by its ability to cleave peptides with Arg, Phe, Tyr, Leu, and Glu adjacent to the leaving group at neutral or slightly basic pH. The proteasome has an ATP-dependent proteolytic activity.</text>
</comment>
<dbReference type="STRING" id="336983.ENSCANP00000017387"/>
<dbReference type="GO" id="GO:0005634">
    <property type="term" value="C:nucleus"/>
    <property type="evidence" value="ECO:0007669"/>
    <property type="project" value="UniProtKB-SubCell"/>
</dbReference>
<accession>A0A2K5ILQ4</accession>
<dbReference type="Gene3D" id="3.60.20.10">
    <property type="entry name" value="Glutamine Phosphoribosylpyrophosphate, subunit 1, domain 1"/>
    <property type="match status" value="1"/>
</dbReference>
<reference evidence="4" key="2">
    <citation type="submission" date="2025-09" db="UniProtKB">
        <authorList>
            <consortium name="Ensembl"/>
        </authorList>
    </citation>
    <scope>IDENTIFICATION</scope>
</reference>
<keyword evidence="2 3" id="KW-0647">Proteasome</keyword>
<reference evidence="4" key="1">
    <citation type="submission" date="2025-08" db="UniProtKB">
        <authorList>
            <consortium name="Ensembl"/>
        </authorList>
    </citation>
    <scope>IDENTIFICATION</scope>
</reference>
<comment type="similarity">
    <text evidence="3">Belongs to the peptidase T1B family.</text>
</comment>
<name>A0A2K5ILQ4_COLAP</name>
<dbReference type="OMA" id="AGMDPYT"/>
<evidence type="ECO:0000256" key="3">
    <source>
        <dbReference type="RuleBase" id="RU004203"/>
    </source>
</evidence>
<dbReference type="Proteomes" id="UP000233080">
    <property type="component" value="Unassembled WGS sequence"/>
</dbReference>
<keyword evidence="1 3" id="KW-0963">Cytoplasm</keyword>
<organism evidence="4 5">
    <name type="scientific">Colobus angolensis palliatus</name>
    <name type="common">Peters' Angolan colobus</name>
    <dbReference type="NCBI Taxonomy" id="336983"/>
    <lineage>
        <taxon>Eukaryota</taxon>
        <taxon>Metazoa</taxon>
        <taxon>Chordata</taxon>
        <taxon>Craniata</taxon>
        <taxon>Vertebrata</taxon>
        <taxon>Euteleostomi</taxon>
        <taxon>Mammalia</taxon>
        <taxon>Eutheria</taxon>
        <taxon>Euarchontoglires</taxon>
        <taxon>Primates</taxon>
        <taxon>Haplorrhini</taxon>
        <taxon>Catarrhini</taxon>
        <taxon>Cercopithecidae</taxon>
        <taxon>Colobinae</taxon>
        <taxon>Colobus</taxon>
    </lineage>
</organism>
<proteinExistence type="inferred from homology"/>
<keyword evidence="3" id="KW-0539">Nucleus</keyword>
<dbReference type="PANTHER" id="PTHR32194:SF10">
    <property type="entry name" value="PROTEASOME SUBUNIT BETA TYPE-3"/>
    <property type="match status" value="1"/>
</dbReference>
<sequence length="181" mass="20190">MSYNGGAVMAMKGKNCVAIAADRRFGIQAQMVTTDFQKIFPMGDRLYIGLAGLATDVQTVAQRLKFRLNLYELKEGRQIKPYTLMSMVANLLYEKRLALSPWRAVMVHCNLHLLGPTGITGVCHHTWLWSEGVPLCWQDPEHLFETISQAMLNAVDRDAVSGMGVIVHIIHSKATTNGLKF</sequence>
<dbReference type="Ensembl" id="ENSCANT00000040334.1">
    <property type="protein sequence ID" value="ENSCANP00000017387.1"/>
    <property type="gene ID" value="ENSCANG00000032133.1"/>
</dbReference>
<dbReference type="AlphaFoldDB" id="A0A2K5ILQ4"/>
<dbReference type="PANTHER" id="PTHR32194">
    <property type="entry name" value="METALLOPROTEASE TLDD"/>
    <property type="match status" value="1"/>
</dbReference>
<comment type="subunit">
    <text evidence="3">Component of the proteasome complex.</text>
</comment>
<dbReference type="Pfam" id="PF00227">
    <property type="entry name" value="Proteasome"/>
    <property type="match status" value="1"/>
</dbReference>
<dbReference type="SUPFAM" id="SSF56235">
    <property type="entry name" value="N-terminal nucleophile aminohydrolases (Ntn hydrolases)"/>
    <property type="match status" value="1"/>
</dbReference>
<dbReference type="PROSITE" id="PS00854">
    <property type="entry name" value="PROTEASOME_BETA_1"/>
    <property type="match status" value="1"/>
</dbReference>
<evidence type="ECO:0000313" key="4">
    <source>
        <dbReference type="Ensembl" id="ENSCANP00000017387.1"/>
    </source>
</evidence>
<dbReference type="InterPro" id="IPR001353">
    <property type="entry name" value="Proteasome_sua/b"/>
</dbReference>
<protein>
    <recommendedName>
        <fullName evidence="3">Proteasome subunit beta</fullName>
    </recommendedName>
</protein>
<dbReference type="InterPro" id="IPR029055">
    <property type="entry name" value="Ntn_hydrolases_N"/>
</dbReference>